<dbReference type="Pfam" id="PF19290">
    <property type="entry name" value="PmbA_TldD_2nd"/>
    <property type="match status" value="1"/>
</dbReference>
<name>A0A348G285_9HYPH</name>
<dbReference type="Gene3D" id="3.30.2290.10">
    <property type="entry name" value="PmbA/TldD superfamily"/>
    <property type="match status" value="1"/>
</dbReference>
<reference evidence="5 6" key="1">
    <citation type="submission" date="2018-08" db="EMBL/GenBank/DDBJ databases">
        <title>Complete genome sequencing of Blastochloris tepida GI.</title>
        <authorList>
            <person name="Tsukatani Y."/>
            <person name="Mori H."/>
        </authorList>
    </citation>
    <scope>NUCLEOTIDE SEQUENCE [LARGE SCALE GENOMIC DNA]</scope>
    <source>
        <strain evidence="5 6">GI</strain>
    </source>
</reference>
<dbReference type="InterPro" id="IPR035068">
    <property type="entry name" value="TldD/PmbA_N"/>
</dbReference>
<accession>A0A348G285</accession>
<dbReference type="OrthoDB" id="9803618at2"/>
<dbReference type="Pfam" id="PF01523">
    <property type="entry name" value="PmbA_TldD_1st"/>
    <property type="match status" value="1"/>
</dbReference>
<evidence type="ECO:0000313" key="5">
    <source>
        <dbReference type="EMBL" id="BBF93668.1"/>
    </source>
</evidence>
<evidence type="ECO:0000313" key="6">
    <source>
        <dbReference type="Proteomes" id="UP000266934"/>
    </source>
</evidence>
<dbReference type="GO" id="GO:0006508">
    <property type="term" value="P:proteolysis"/>
    <property type="evidence" value="ECO:0007669"/>
    <property type="project" value="InterPro"/>
</dbReference>
<dbReference type="KEGG" id="blag:BLTE_23530"/>
<dbReference type="InterPro" id="IPR045569">
    <property type="entry name" value="Metalloprtase-TldD/E_C"/>
</dbReference>
<dbReference type="SUPFAM" id="SSF111283">
    <property type="entry name" value="Putative modulator of DNA gyrase, PmbA/TldD"/>
    <property type="match status" value="1"/>
</dbReference>
<gene>
    <name evidence="5" type="ORF">BLTE_23530</name>
</gene>
<dbReference type="Proteomes" id="UP000266934">
    <property type="component" value="Chromosome"/>
</dbReference>
<dbReference type="EMBL" id="AP018907">
    <property type="protein sequence ID" value="BBF93668.1"/>
    <property type="molecule type" value="Genomic_DNA"/>
</dbReference>
<evidence type="ECO:0000256" key="1">
    <source>
        <dbReference type="ARBA" id="ARBA00005836"/>
    </source>
</evidence>
<dbReference type="InterPro" id="IPR002510">
    <property type="entry name" value="Metalloprtase-TldD/E_N"/>
</dbReference>
<feature type="domain" description="Metalloprotease TldD/E central" evidence="4">
    <location>
        <begin position="131"/>
        <end position="226"/>
    </location>
</feature>
<dbReference type="AlphaFoldDB" id="A0A348G285"/>
<proteinExistence type="inferred from homology"/>
<feature type="domain" description="Metalloprotease TldD/E C-terminal" evidence="3">
    <location>
        <begin position="234"/>
        <end position="449"/>
    </location>
</feature>
<evidence type="ECO:0000259" key="2">
    <source>
        <dbReference type="Pfam" id="PF01523"/>
    </source>
</evidence>
<dbReference type="InterPro" id="IPR045570">
    <property type="entry name" value="Metalloprtase-TldD/E_cen_dom"/>
</dbReference>
<sequence length="450" mass="46828">MTDLVDLSALEERVQNLLTAARKAGADQADAVAIRSVSLSVNVREGRVEEGTRSENDEFGLRVFVGRRQAVVSTNDAIHLNPDRLAERAVAMARAAPEDPFAGLADPGRLAQSVPDLDLLDPVLPGATALEALARAAEEAALAMPGVTKSSGASAAAGLGGFVLATSEGFRGAYVESQHSLSMTAIAGEGTAMEQDWDYSSARHAADLADAAAIGRKAAERAVRRLNPKKIATTRVPVIFDPRVANSLVGHIASAINGAAIARRTSFLLDKLGTAILPPGTRVIDDPLRPRGLGSRPFDGEGVAGAPLAVVEDGVLASWLLDSATARELGLATTGHARRGAGGSPSPSPSNLYLAAGHVSPRELIADIRDGFYITDLIGMGASIVTGDYSRGASGVWIENGELTYPVAEVTIAGNLADMFRALTPADDLEFRYSTNAPTLRVEGLTIAGR</sequence>
<dbReference type="InterPro" id="IPR047657">
    <property type="entry name" value="PmbA"/>
</dbReference>
<dbReference type="Pfam" id="PF19289">
    <property type="entry name" value="PmbA_TldD_3rd"/>
    <property type="match status" value="1"/>
</dbReference>
<dbReference type="InterPro" id="IPR036059">
    <property type="entry name" value="TldD/PmbA_sf"/>
</dbReference>
<keyword evidence="6" id="KW-1185">Reference proteome</keyword>
<dbReference type="PANTHER" id="PTHR43421:SF1">
    <property type="entry name" value="METALLOPROTEASE PMBA"/>
    <property type="match status" value="1"/>
</dbReference>
<evidence type="ECO:0000259" key="3">
    <source>
        <dbReference type="Pfam" id="PF19289"/>
    </source>
</evidence>
<dbReference type="PANTHER" id="PTHR43421">
    <property type="entry name" value="METALLOPROTEASE PMBA"/>
    <property type="match status" value="1"/>
</dbReference>
<dbReference type="RefSeq" id="WP_126400787.1">
    <property type="nucleotide sequence ID" value="NZ_AP018907.1"/>
</dbReference>
<protein>
    <submittedName>
        <fullName evidence="5">Modulator protein</fullName>
    </submittedName>
</protein>
<organism evidence="5 6">
    <name type="scientific">Blastochloris tepida</name>
    <dbReference type="NCBI Taxonomy" id="2233851"/>
    <lineage>
        <taxon>Bacteria</taxon>
        <taxon>Pseudomonadati</taxon>
        <taxon>Pseudomonadota</taxon>
        <taxon>Alphaproteobacteria</taxon>
        <taxon>Hyphomicrobiales</taxon>
        <taxon>Blastochloridaceae</taxon>
        <taxon>Blastochloris</taxon>
    </lineage>
</organism>
<evidence type="ECO:0000259" key="4">
    <source>
        <dbReference type="Pfam" id="PF19290"/>
    </source>
</evidence>
<comment type="similarity">
    <text evidence="1">Belongs to the peptidase U62 family.</text>
</comment>
<feature type="domain" description="Metalloprotease TldD/E N-terminal" evidence="2">
    <location>
        <begin position="29"/>
        <end position="93"/>
    </location>
</feature>
<dbReference type="GO" id="GO:0008237">
    <property type="term" value="F:metallopeptidase activity"/>
    <property type="evidence" value="ECO:0007669"/>
    <property type="project" value="InterPro"/>
</dbReference>
<dbReference type="GO" id="GO:0005829">
    <property type="term" value="C:cytosol"/>
    <property type="evidence" value="ECO:0007669"/>
    <property type="project" value="TreeGrafter"/>
</dbReference>